<dbReference type="InterPro" id="IPR029058">
    <property type="entry name" value="AB_hydrolase_fold"/>
</dbReference>
<evidence type="ECO:0000313" key="6">
    <source>
        <dbReference type="Proteomes" id="UP000319257"/>
    </source>
</evidence>
<evidence type="ECO:0000259" key="4">
    <source>
        <dbReference type="Pfam" id="PF00135"/>
    </source>
</evidence>
<dbReference type="SUPFAM" id="SSF53474">
    <property type="entry name" value="alpha/beta-Hydrolases"/>
    <property type="match status" value="1"/>
</dbReference>
<dbReference type="PANTHER" id="PTHR43918">
    <property type="entry name" value="ACETYLCHOLINESTERASE"/>
    <property type="match status" value="1"/>
</dbReference>
<evidence type="ECO:0000256" key="3">
    <source>
        <dbReference type="RuleBase" id="RU361235"/>
    </source>
</evidence>
<dbReference type="InParanoid" id="A0A507BQG7"/>
<feature type="domain" description="Carboxylesterase type B" evidence="4">
    <location>
        <begin position="413"/>
        <end position="533"/>
    </location>
</feature>
<reference evidence="5 6" key="1">
    <citation type="submission" date="2019-06" db="EMBL/GenBank/DDBJ databases">
        <title>Draft genome sequence of the filamentous fungus Phialemoniopsis curvata isolated from diesel fuel.</title>
        <authorList>
            <person name="Varaljay V.A."/>
            <person name="Lyon W.J."/>
            <person name="Crouch A.L."/>
            <person name="Drake C.E."/>
            <person name="Hollomon J.M."/>
            <person name="Nadeau L.J."/>
            <person name="Nunn H.S."/>
            <person name="Stevenson B.S."/>
            <person name="Bojanowski C.L."/>
            <person name="Crookes-Goodson W.J."/>
        </authorList>
    </citation>
    <scope>NUCLEOTIDE SEQUENCE [LARGE SCALE GENOMIC DNA]</scope>
    <source>
        <strain evidence="5 6">D216</strain>
    </source>
</reference>
<dbReference type="InterPro" id="IPR050654">
    <property type="entry name" value="AChE-related_enzymes"/>
</dbReference>
<dbReference type="Pfam" id="PF00135">
    <property type="entry name" value="COesterase"/>
    <property type="match status" value="2"/>
</dbReference>
<feature type="chain" id="PRO_5021511200" description="Carboxylic ester hydrolase" evidence="3">
    <location>
        <begin position="25"/>
        <end position="560"/>
    </location>
</feature>
<dbReference type="STRING" id="1093900.A0A507BQG7"/>
<dbReference type="Gene3D" id="3.40.50.1820">
    <property type="entry name" value="alpha/beta hydrolase"/>
    <property type="match status" value="2"/>
</dbReference>
<feature type="domain" description="Carboxylesterase type B" evidence="4">
    <location>
        <begin position="68"/>
        <end position="406"/>
    </location>
</feature>
<dbReference type="RefSeq" id="XP_031000829.1">
    <property type="nucleotide sequence ID" value="XM_031133893.1"/>
</dbReference>
<feature type="signal peptide" evidence="3">
    <location>
        <begin position="1"/>
        <end position="24"/>
    </location>
</feature>
<gene>
    <name evidence="5" type="ORF">E0L32_011191</name>
</gene>
<protein>
    <recommendedName>
        <fullName evidence="3">Carboxylic ester hydrolase</fullName>
        <ecNumber evidence="3">3.1.1.-</ecNumber>
    </recommendedName>
</protein>
<sequence length="560" mass="61425">MTRSSFLLLAGAIASLQLAHTADATEKPDAGLGQIPLPDEPGFPGQQSVLVYADASNSAGNCTHDSDLLVKTTLFTVQGAVSPETPKVRQFLGIPFAQPPIGRLRFRPPVTKVATNEIVDATKYGPYCFQHTPARSAIFSDYFPGHQFVAGQVESEDCLTLDIWAPRKGCGDDGQQQARTPVGDKAVLIWIHGGALMTGDSSPPYTRGSKMVEAHQDAVVVSINYRVNIFGFPGAAALDGRKLNPGFLDVRMAVEWVYQNIHYFGGSPTQMIIFGDSAGSSCVDKYIHAWAHDPIIKGGIMMSGQGELSADPNDHSNFDYVADKLGCIGDKNKQFTCMQQVGAKEIAHVLNTYDSKRNDGNVLIFQPQADNETSFSNYTDLQARGLYATVPQIIGNCNNEFASLITPFNKDGADQQVLDRLSDGMFICPAAKAARARQEFGSPIWRYRYFGEWPNSNPLPWLHAYHGSDIAMVFGTADTYEPNTPQQTAISEYMQSVWVEFAKDPENALTEKFGWPKYVAHEDTLVRLAYENNPKPTFVKGDMYDKGCGGPPIVWPIKEL</sequence>
<dbReference type="InterPro" id="IPR002018">
    <property type="entry name" value="CarbesteraseB"/>
</dbReference>
<dbReference type="InterPro" id="IPR019819">
    <property type="entry name" value="Carboxylesterase_B_CS"/>
</dbReference>
<proteinExistence type="inferred from homology"/>
<dbReference type="EC" id="3.1.1.-" evidence="3"/>
<evidence type="ECO:0000313" key="5">
    <source>
        <dbReference type="EMBL" id="TPX19118.1"/>
    </source>
</evidence>
<comment type="similarity">
    <text evidence="1 3">Belongs to the type-B carboxylesterase/lipase family.</text>
</comment>
<dbReference type="PANTHER" id="PTHR43918:SF4">
    <property type="entry name" value="CARBOXYLIC ESTER HYDROLASE"/>
    <property type="match status" value="1"/>
</dbReference>
<dbReference type="Proteomes" id="UP000319257">
    <property type="component" value="Unassembled WGS sequence"/>
</dbReference>
<organism evidence="5 6">
    <name type="scientific">Thyridium curvatum</name>
    <dbReference type="NCBI Taxonomy" id="1093900"/>
    <lineage>
        <taxon>Eukaryota</taxon>
        <taxon>Fungi</taxon>
        <taxon>Dikarya</taxon>
        <taxon>Ascomycota</taxon>
        <taxon>Pezizomycotina</taxon>
        <taxon>Sordariomycetes</taxon>
        <taxon>Sordariomycetidae</taxon>
        <taxon>Thyridiales</taxon>
        <taxon>Thyridiaceae</taxon>
        <taxon>Thyridium</taxon>
    </lineage>
</organism>
<evidence type="ECO:0000256" key="2">
    <source>
        <dbReference type="ARBA" id="ARBA00022801"/>
    </source>
</evidence>
<keyword evidence="6" id="KW-1185">Reference proteome</keyword>
<dbReference type="AlphaFoldDB" id="A0A507BQG7"/>
<dbReference type="InterPro" id="IPR019826">
    <property type="entry name" value="Carboxylesterase_B_AS"/>
</dbReference>
<name>A0A507BQG7_9PEZI</name>
<evidence type="ECO:0000256" key="1">
    <source>
        <dbReference type="ARBA" id="ARBA00005964"/>
    </source>
</evidence>
<keyword evidence="3" id="KW-0732">Signal</keyword>
<comment type="caution">
    <text evidence="5">The sequence shown here is derived from an EMBL/GenBank/DDBJ whole genome shotgun (WGS) entry which is preliminary data.</text>
</comment>
<dbReference type="EMBL" id="SKBQ01000100">
    <property type="protein sequence ID" value="TPX19118.1"/>
    <property type="molecule type" value="Genomic_DNA"/>
</dbReference>
<dbReference type="GeneID" id="41978638"/>
<dbReference type="PROSITE" id="PS00941">
    <property type="entry name" value="CARBOXYLESTERASE_B_2"/>
    <property type="match status" value="1"/>
</dbReference>
<accession>A0A507BQG7</accession>
<dbReference type="GO" id="GO:0052689">
    <property type="term" value="F:carboxylic ester hydrolase activity"/>
    <property type="evidence" value="ECO:0007669"/>
    <property type="project" value="TreeGrafter"/>
</dbReference>
<keyword evidence="2 3" id="KW-0378">Hydrolase</keyword>
<dbReference type="OrthoDB" id="408631at2759"/>
<dbReference type="PROSITE" id="PS00122">
    <property type="entry name" value="CARBOXYLESTERASE_B_1"/>
    <property type="match status" value="1"/>
</dbReference>